<keyword evidence="6" id="KW-0967">Endosome</keyword>
<keyword evidence="4" id="KW-0813">Transport</keyword>
<evidence type="ECO:0000256" key="3">
    <source>
        <dbReference type="ARBA" id="ARBA00009834"/>
    </source>
</evidence>
<dbReference type="FunFam" id="1.10.10.10:FF:000085">
    <property type="entry name" value="Vacuolar-sorting protein SNF8"/>
    <property type="match status" value="1"/>
</dbReference>
<evidence type="ECO:0000256" key="1">
    <source>
        <dbReference type="ARBA" id="ARBA00004481"/>
    </source>
</evidence>
<keyword evidence="5" id="KW-0963">Cytoplasm</keyword>
<dbReference type="Pfam" id="PF04157">
    <property type="entry name" value="EAP30"/>
    <property type="match status" value="1"/>
</dbReference>
<dbReference type="EnsemblProtists" id="Phyra73466">
    <property type="protein sequence ID" value="Phyra73466"/>
    <property type="gene ID" value="Phyra73466"/>
</dbReference>
<keyword evidence="8" id="KW-0472">Membrane</keyword>
<evidence type="ECO:0000256" key="8">
    <source>
        <dbReference type="ARBA" id="ARBA00023136"/>
    </source>
</evidence>
<dbReference type="OMA" id="QIVEVCM"/>
<protein>
    <recommendedName>
        <fullName evidence="11">Vacuolar-sorting protein SNF8</fullName>
    </recommendedName>
</protein>
<dbReference type="VEuPathDB" id="FungiDB:KRP22_7275"/>
<evidence type="ECO:0008006" key="11">
    <source>
        <dbReference type="Google" id="ProtNLM"/>
    </source>
</evidence>
<dbReference type="HOGENOM" id="CLU_070147_2_0_1"/>
<dbReference type="GO" id="GO:0000814">
    <property type="term" value="C:ESCRT II complex"/>
    <property type="evidence" value="ECO:0000318"/>
    <property type="project" value="GO_Central"/>
</dbReference>
<dbReference type="AlphaFoldDB" id="H3GD54"/>
<accession>H3GD54</accession>
<sequence length="266" mass="29974">MRRRGVGIGAVRKKQEQAKQFSEVGEQLVEANLSHVSSQLELFRSNLQAFAVKYKSNIKKDPDFRRKFQVMCAKIGVDPLASKKGFWSELLDVGDFYYELAVQIIEVGIVTRPKNGGLLGMSDLLRLLEKKRGPAMQAITDDDVKRAVKKLSVLGEGFQLIDMEERTMVRGSWGWWGCLKIPDLFVLQIVTVPVVLSQDHSTILALAQTTGGMVNVSILSRELQWDKKRSMLALNVLLREGMTWLDEQTSEPSYFFPSITLSGTYT</sequence>
<name>H3GD54_PHYRM</name>
<dbReference type="PANTHER" id="PTHR12806">
    <property type="entry name" value="EAP30 SUBUNIT OF ELL COMPLEX"/>
    <property type="match status" value="1"/>
</dbReference>
<dbReference type="Gene3D" id="6.10.140.180">
    <property type="match status" value="1"/>
</dbReference>
<dbReference type="STRING" id="164328.H3GD54"/>
<evidence type="ECO:0000313" key="9">
    <source>
        <dbReference type="EnsemblProtists" id="Phyra73466"/>
    </source>
</evidence>
<evidence type="ECO:0000256" key="5">
    <source>
        <dbReference type="ARBA" id="ARBA00022490"/>
    </source>
</evidence>
<organism evidence="9 10">
    <name type="scientific">Phytophthora ramorum</name>
    <name type="common">Sudden oak death agent</name>
    <dbReference type="NCBI Taxonomy" id="164328"/>
    <lineage>
        <taxon>Eukaryota</taxon>
        <taxon>Sar</taxon>
        <taxon>Stramenopiles</taxon>
        <taxon>Oomycota</taxon>
        <taxon>Peronosporomycetes</taxon>
        <taxon>Peronosporales</taxon>
        <taxon>Peronosporaceae</taxon>
        <taxon>Phytophthora</taxon>
    </lineage>
</organism>
<dbReference type="Proteomes" id="UP000005238">
    <property type="component" value="Unassembled WGS sequence"/>
</dbReference>
<dbReference type="InterPro" id="IPR016689">
    <property type="entry name" value="ESCRT-2_cplx_Snf8"/>
</dbReference>
<dbReference type="SUPFAM" id="SSF46785">
    <property type="entry name" value="Winged helix' DNA-binding domain"/>
    <property type="match status" value="2"/>
</dbReference>
<proteinExistence type="inferred from homology"/>
<evidence type="ECO:0000256" key="2">
    <source>
        <dbReference type="ARBA" id="ARBA00004496"/>
    </source>
</evidence>
<evidence type="ECO:0000256" key="4">
    <source>
        <dbReference type="ARBA" id="ARBA00022448"/>
    </source>
</evidence>
<keyword evidence="10" id="KW-1185">Reference proteome</keyword>
<dbReference type="InterPro" id="IPR036388">
    <property type="entry name" value="WH-like_DNA-bd_sf"/>
</dbReference>
<dbReference type="eggNOG" id="KOG3341">
    <property type="taxonomic scope" value="Eukaryota"/>
</dbReference>
<dbReference type="InterPro" id="IPR040608">
    <property type="entry name" value="Snf8/Vps36"/>
</dbReference>
<dbReference type="PANTHER" id="PTHR12806:SF0">
    <property type="entry name" value="VACUOLAR-SORTING PROTEIN SNF8"/>
    <property type="match status" value="1"/>
</dbReference>
<dbReference type="EMBL" id="DS566000">
    <property type="status" value="NOT_ANNOTATED_CDS"/>
    <property type="molecule type" value="Genomic_DNA"/>
</dbReference>
<dbReference type="FunFam" id="1.10.10.10:FF:000397">
    <property type="entry name" value="Vacuolar-sorting protein SNF8"/>
    <property type="match status" value="1"/>
</dbReference>
<evidence type="ECO:0000313" key="10">
    <source>
        <dbReference type="Proteomes" id="UP000005238"/>
    </source>
</evidence>
<dbReference type="VEuPathDB" id="FungiDB:KRP23_9980"/>
<evidence type="ECO:0000256" key="6">
    <source>
        <dbReference type="ARBA" id="ARBA00022753"/>
    </source>
</evidence>
<reference evidence="9" key="2">
    <citation type="submission" date="2015-06" db="UniProtKB">
        <authorList>
            <consortium name="EnsemblProtists"/>
        </authorList>
    </citation>
    <scope>IDENTIFICATION</scope>
    <source>
        <strain evidence="9">Pr102</strain>
    </source>
</reference>
<comment type="similarity">
    <text evidence="3">Belongs to the SNF8 family.</text>
</comment>
<dbReference type="InParanoid" id="H3GD54"/>
<dbReference type="InterPro" id="IPR036390">
    <property type="entry name" value="WH_DNA-bd_sf"/>
</dbReference>
<evidence type="ECO:0000256" key="7">
    <source>
        <dbReference type="ARBA" id="ARBA00022927"/>
    </source>
</evidence>
<dbReference type="GO" id="GO:0043328">
    <property type="term" value="P:protein transport to vacuole involved in ubiquitin-dependent protein catabolic process via the multivesicular body sorting pathway"/>
    <property type="evidence" value="ECO:0000318"/>
    <property type="project" value="GO_Central"/>
</dbReference>
<keyword evidence="7" id="KW-0653">Protein transport</keyword>
<dbReference type="Gene3D" id="1.10.10.10">
    <property type="entry name" value="Winged helix-like DNA-binding domain superfamily/Winged helix DNA-binding domain"/>
    <property type="match status" value="2"/>
</dbReference>
<comment type="subcellular location">
    <subcellularLocation>
        <location evidence="2">Cytoplasm</location>
    </subcellularLocation>
    <subcellularLocation>
        <location evidence="1">Endosome membrane</location>
        <topology evidence="1">Peripheral membrane protein</topology>
    </subcellularLocation>
</comment>
<reference evidence="10" key="1">
    <citation type="journal article" date="2006" name="Science">
        <title>Phytophthora genome sequences uncover evolutionary origins and mechanisms of pathogenesis.</title>
        <authorList>
            <person name="Tyler B.M."/>
            <person name="Tripathy S."/>
            <person name="Zhang X."/>
            <person name="Dehal P."/>
            <person name="Jiang R.H."/>
            <person name="Aerts A."/>
            <person name="Arredondo F.D."/>
            <person name="Baxter L."/>
            <person name="Bensasson D."/>
            <person name="Beynon J.L."/>
            <person name="Chapman J."/>
            <person name="Damasceno C.M."/>
            <person name="Dorrance A.E."/>
            <person name="Dou D."/>
            <person name="Dickerman A.W."/>
            <person name="Dubchak I.L."/>
            <person name="Garbelotto M."/>
            <person name="Gijzen M."/>
            <person name="Gordon S.G."/>
            <person name="Govers F."/>
            <person name="Grunwald N.J."/>
            <person name="Huang W."/>
            <person name="Ivors K.L."/>
            <person name="Jones R.W."/>
            <person name="Kamoun S."/>
            <person name="Krampis K."/>
            <person name="Lamour K.H."/>
            <person name="Lee M.K."/>
            <person name="McDonald W.H."/>
            <person name="Medina M."/>
            <person name="Meijer H.J."/>
            <person name="Nordberg E.K."/>
            <person name="Maclean D.J."/>
            <person name="Ospina-Giraldo M.D."/>
            <person name="Morris P.F."/>
            <person name="Phuntumart V."/>
            <person name="Putnam N.H."/>
            <person name="Rash S."/>
            <person name="Rose J.K."/>
            <person name="Sakihama Y."/>
            <person name="Salamov A.A."/>
            <person name="Savidor A."/>
            <person name="Scheuring C.F."/>
            <person name="Smith B.M."/>
            <person name="Sobral B.W."/>
            <person name="Terry A."/>
            <person name="Torto-Alalibo T.A."/>
            <person name="Win J."/>
            <person name="Xu Z."/>
            <person name="Zhang H."/>
            <person name="Grigoriev I.V."/>
            <person name="Rokhsar D.S."/>
            <person name="Boore J.L."/>
        </authorList>
    </citation>
    <scope>NUCLEOTIDE SEQUENCE [LARGE SCALE GENOMIC DNA]</scope>
    <source>
        <strain evidence="10">Pr102</strain>
    </source>
</reference>